<comment type="caution">
    <text evidence="1">Lacks conserved residue(s) required for the propagation of feature annotation.</text>
</comment>
<dbReference type="InterPro" id="IPR034907">
    <property type="entry name" value="NDK-like_dom"/>
</dbReference>
<protein>
    <recommendedName>
        <fullName evidence="4">Nucleoside diphosphate kinase-like domain-containing protein</fullName>
    </recommendedName>
</protein>
<dbReference type="SMART" id="SM00562">
    <property type="entry name" value="NDK"/>
    <property type="match status" value="1"/>
</dbReference>
<dbReference type="InterPro" id="IPR013766">
    <property type="entry name" value="Thioredoxin_domain"/>
</dbReference>
<dbReference type="Proteomes" id="UP000822476">
    <property type="component" value="Unassembled WGS sequence"/>
</dbReference>
<dbReference type="GO" id="GO:0006241">
    <property type="term" value="P:CTP biosynthetic process"/>
    <property type="evidence" value="ECO:0007669"/>
    <property type="project" value="InterPro"/>
</dbReference>
<feature type="coiled-coil region" evidence="3">
    <location>
        <begin position="110"/>
        <end position="153"/>
    </location>
</feature>
<dbReference type="PANTHER" id="PTHR46135:SF3">
    <property type="entry name" value="NME_NM23 FAMILY MEMBER 8"/>
    <property type="match status" value="1"/>
</dbReference>
<dbReference type="Pfam" id="PF00334">
    <property type="entry name" value="NDK"/>
    <property type="match status" value="1"/>
</dbReference>
<dbReference type="Gene3D" id="3.40.30.10">
    <property type="entry name" value="Glutaredoxin"/>
    <property type="match status" value="1"/>
</dbReference>
<sequence>MAKKRVEVALQEEIETQEEWENALQREGLIIIDIYQEWCGPCKAAIGLFRRIKTELNDDLLNFAVAKADGVESLDKYRGKCEPCFLFFGGGRLVAAVRGVNPPVLEKTILEKLKQEHEVIRGEVERVEIRDPVLLAKEVAESEERRRREEEEEVLQEVTVAVLKPDIVESGRVDEIINDLMEKGIEIIERKEHMFTKDEAENLYEKLKDEPYFQKLVEFMTSGPSEVLLCVKGAEGIVEELKGLVGPTEFETDVENPW</sequence>
<dbReference type="Gene3D" id="3.30.70.141">
    <property type="entry name" value="Nucleoside diphosphate kinase-like domain"/>
    <property type="match status" value="1"/>
</dbReference>
<organism evidence="5 6">
    <name type="scientific">Paragonimus skrjabini miyazakii</name>
    <dbReference type="NCBI Taxonomy" id="59628"/>
    <lineage>
        <taxon>Eukaryota</taxon>
        <taxon>Metazoa</taxon>
        <taxon>Spiralia</taxon>
        <taxon>Lophotrochozoa</taxon>
        <taxon>Platyhelminthes</taxon>
        <taxon>Trematoda</taxon>
        <taxon>Digenea</taxon>
        <taxon>Plagiorchiida</taxon>
        <taxon>Troglotremata</taxon>
        <taxon>Troglotrematidae</taxon>
        <taxon>Paragonimus</taxon>
    </lineage>
</organism>
<dbReference type="EMBL" id="JTDE01011729">
    <property type="protein sequence ID" value="KAF7234167.1"/>
    <property type="molecule type" value="Genomic_DNA"/>
</dbReference>
<evidence type="ECO:0000259" key="4">
    <source>
        <dbReference type="SMART" id="SM00562"/>
    </source>
</evidence>
<dbReference type="GO" id="GO:0004550">
    <property type="term" value="F:nucleoside diphosphate kinase activity"/>
    <property type="evidence" value="ECO:0007669"/>
    <property type="project" value="InterPro"/>
</dbReference>
<keyword evidence="6" id="KW-1185">Reference proteome</keyword>
<dbReference type="InterPro" id="IPR001564">
    <property type="entry name" value="Nucleoside_diP_kinase"/>
</dbReference>
<evidence type="ECO:0000256" key="1">
    <source>
        <dbReference type="PROSITE-ProRule" id="PRU00706"/>
    </source>
</evidence>
<comment type="caution">
    <text evidence="5">The sequence shown here is derived from an EMBL/GenBank/DDBJ whole genome shotgun (WGS) entry which is preliminary data.</text>
</comment>
<evidence type="ECO:0000256" key="2">
    <source>
        <dbReference type="RuleBase" id="RU004011"/>
    </source>
</evidence>
<evidence type="ECO:0000313" key="5">
    <source>
        <dbReference type="EMBL" id="KAF7234167.1"/>
    </source>
</evidence>
<dbReference type="GO" id="GO:0006183">
    <property type="term" value="P:GTP biosynthetic process"/>
    <property type="evidence" value="ECO:0007669"/>
    <property type="project" value="InterPro"/>
</dbReference>
<dbReference type="PANTHER" id="PTHR46135">
    <property type="entry name" value="NME/NM23 FAMILY MEMBER 8"/>
    <property type="match status" value="1"/>
</dbReference>
<dbReference type="InterPro" id="IPR051766">
    <property type="entry name" value="TXND_domain-containing"/>
</dbReference>
<dbReference type="GO" id="GO:0006228">
    <property type="term" value="P:UTP biosynthetic process"/>
    <property type="evidence" value="ECO:0007669"/>
    <property type="project" value="InterPro"/>
</dbReference>
<dbReference type="PRINTS" id="PR01243">
    <property type="entry name" value="NUCDPKINASE"/>
</dbReference>
<evidence type="ECO:0000313" key="6">
    <source>
        <dbReference type="Proteomes" id="UP000822476"/>
    </source>
</evidence>
<gene>
    <name evidence="5" type="ORF">EG68_12322</name>
</gene>
<accession>A0A8S9YI62</accession>
<dbReference type="AlphaFoldDB" id="A0A8S9YI62"/>
<dbReference type="OrthoDB" id="10263751at2759"/>
<proteinExistence type="inferred from homology"/>
<evidence type="ECO:0000256" key="3">
    <source>
        <dbReference type="SAM" id="Coils"/>
    </source>
</evidence>
<dbReference type="InterPro" id="IPR036850">
    <property type="entry name" value="NDK-like_dom_sf"/>
</dbReference>
<keyword evidence="3" id="KW-0175">Coiled coil</keyword>
<feature type="domain" description="Nucleoside diphosphate kinase-like" evidence="4">
    <location>
        <begin position="156"/>
        <end position="257"/>
    </location>
</feature>
<dbReference type="PROSITE" id="PS51374">
    <property type="entry name" value="NDPK_LIKE"/>
    <property type="match status" value="1"/>
</dbReference>
<dbReference type="SUPFAM" id="SSF54919">
    <property type="entry name" value="Nucleoside diphosphate kinase, NDK"/>
    <property type="match status" value="1"/>
</dbReference>
<dbReference type="Pfam" id="PF00085">
    <property type="entry name" value="Thioredoxin"/>
    <property type="match status" value="1"/>
</dbReference>
<name>A0A8S9YI62_9TREM</name>
<dbReference type="SUPFAM" id="SSF52833">
    <property type="entry name" value="Thioredoxin-like"/>
    <property type="match status" value="1"/>
</dbReference>
<dbReference type="InterPro" id="IPR036249">
    <property type="entry name" value="Thioredoxin-like_sf"/>
</dbReference>
<comment type="similarity">
    <text evidence="1 2">Belongs to the NDK family.</text>
</comment>
<reference evidence="5" key="1">
    <citation type="submission" date="2019-07" db="EMBL/GenBank/DDBJ databases">
        <title>Annotation for the trematode Paragonimus miyazaki's.</title>
        <authorList>
            <person name="Choi Y.-J."/>
        </authorList>
    </citation>
    <scope>NUCLEOTIDE SEQUENCE</scope>
    <source>
        <strain evidence="5">Japan</strain>
    </source>
</reference>